<name>A0ABD3MP43_9STRA</name>
<feature type="compositionally biased region" description="Basic and acidic residues" evidence="1">
    <location>
        <begin position="97"/>
        <end position="107"/>
    </location>
</feature>
<comment type="caution">
    <text evidence="2">The sequence shown here is derived from an EMBL/GenBank/DDBJ whole genome shotgun (WGS) entry which is preliminary data.</text>
</comment>
<protein>
    <recommendedName>
        <fullName evidence="4">Complex 1 LYR protein</fullName>
    </recommendedName>
</protein>
<organism evidence="2 3">
    <name type="scientific">Discostella pseudostelligera</name>
    <dbReference type="NCBI Taxonomy" id="259834"/>
    <lineage>
        <taxon>Eukaryota</taxon>
        <taxon>Sar</taxon>
        <taxon>Stramenopiles</taxon>
        <taxon>Ochrophyta</taxon>
        <taxon>Bacillariophyta</taxon>
        <taxon>Coscinodiscophyceae</taxon>
        <taxon>Thalassiosirophycidae</taxon>
        <taxon>Stephanodiscales</taxon>
        <taxon>Stephanodiscaceae</taxon>
        <taxon>Discostella</taxon>
    </lineage>
</organism>
<evidence type="ECO:0000256" key="1">
    <source>
        <dbReference type="SAM" id="MobiDB-lite"/>
    </source>
</evidence>
<keyword evidence="3" id="KW-1185">Reference proteome</keyword>
<evidence type="ECO:0008006" key="4">
    <source>
        <dbReference type="Google" id="ProtNLM"/>
    </source>
</evidence>
<evidence type="ECO:0000313" key="3">
    <source>
        <dbReference type="Proteomes" id="UP001530293"/>
    </source>
</evidence>
<proteinExistence type="predicted"/>
<dbReference type="Proteomes" id="UP001530293">
    <property type="component" value="Unassembled WGS sequence"/>
</dbReference>
<feature type="region of interest" description="Disordered" evidence="1">
    <location>
        <begin position="97"/>
        <end position="117"/>
    </location>
</feature>
<dbReference type="AlphaFoldDB" id="A0ABD3MP43"/>
<evidence type="ECO:0000313" key="2">
    <source>
        <dbReference type="EMBL" id="KAL3762285.1"/>
    </source>
</evidence>
<dbReference type="CDD" id="cd20251">
    <property type="entry name" value="Complex1_LYR_SF"/>
    <property type="match status" value="1"/>
</dbReference>
<sequence>MSPTQRTSIELYRDLLRLIAHISPGNSPKAIALRTMTRSEFEKSRILSPNNPSDNIKIEALKANAIRALSNYMLYEGGIQDKSRGGKLGAAMDNFHERNVRGMHDRSSGNGSDTGEK</sequence>
<reference evidence="2 3" key="1">
    <citation type="submission" date="2024-10" db="EMBL/GenBank/DDBJ databases">
        <title>Updated reference genomes for cyclostephanoid diatoms.</title>
        <authorList>
            <person name="Roberts W.R."/>
            <person name="Alverson A.J."/>
        </authorList>
    </citation>
    <scope>NUCLEOTIDE SEQUENCE [LARGE SCALE GENOMIC DNA]</scope>
    <source>
        <strain evidence="2 3">AJA232-27</strain>
    </source>
</reference>
<dbReference type="EMBL" id="JALLBG020000137">
    <property type="protein sequence ID" value="KAL3762285.1"/>
    <property type="molecule type" value="Genomic_DNA"/>
</dbReference>
<gene>
    <name evidence="2" type="ORF">ACHAWU_000932</name>
</gene>
<accession>A0ABD3MP43</accession>
<feature type="compositionally biased region" description="Polar residues" evidence="1">
    <location>
        <begin position="108"/>
        <end position="117"/>
    </location>
</feature>